<dbReference type="InterPro" id="IPR045018">
    <property type="entry name" value="Azg-like"/>
</dbReference>
<comment type="similarity">
    <text evidence="2 8">Belongs to the nucleobase:cation symporter-2 (NCS2) (TC 2.A.40) family. Azg-like subfamily.</text>
</comment>
<dbReference type="Pfam" id="PF00860">
    <property type="entry name" value="Xan_ur_permease"/>
    <property type="match status" value="1"/>
</dbReference>
<dbReference type="PANTHER" id="PTHR43337">
    <property type="entry name" value="XANTHINE/URACIL PERMEASE C887.17-RELATED"/>
    <property type="match status" value="1"/>
</dbReference>
<feature type="transmembrane region" description="Helical" evidence="9">
    <location>
        <begin position="102"/>
        <end position="120"/>
    </location>
</feature>
<dbReference type="Proteomes" id="UP001235840">
    <property type="component" value="Unassembled WGS sequence"/>
</dbReference>
<evidence type="ECO:0000256" key="1">
    <source>
        <dbReference type="ARBA" id="ARBA00004651"/>
    </source>
</evidence>
<feature type="transmembrane region" description="Helical" evidence="9">
    <location>
        <begin position="76"/>
        <end position="96"/>
    </location>
</feature>
<feature type="transmembrane region" description="Helical" evidence="9">
    <location>
        <begin position="379"/>
        <end position="405"/>
    </location>
</feature>
<accession>A0ABT9W4Y9</accession>
<proteinExistence type="inferred from homology"/>
<evidence type="ECO:0000256" key="8">
    <source>
        <dbReference type="PIRNR" id="PIRNR005353"/>
    </source>
</evidence>
<evidence type="ECO:0000256" key="2">
    <source>
        <dbReference type="ARBA" id="ARBA00005697"/>
    </source>
</evidence>
<reference evidence="10 11" key="1">
    <citation type="submission" date="2023-07" db="EMBL/GenBank/DDBJ databases">
        <title>Genomic Encyclopedia of Type Strains, Phase IV (KMG-IV): sequencing the most valuable type-strain genomes for metagenomic binning, comparative biology and taxonomic classification.</title>
        <authorList>
            <person name="Goeker M."/>
        </authorList>
    </citation>
    <scope>NUCLEOTIDE SEQUENCE [LARGE SCALE GENOMIC DNA]</scope>
    <source>
        <strain evidence="10 11">DSM 12751</strain>
    </source>
</reference>
<evidence type="ECO:0000256" key="7">
    <source>
        <dbReference type="ARBA" id="ARBA00023136"/>
    </source>
</evidence>
<gene>
    <name evidence="10" type="ORF">J2S11_004285</name>
</gene>
<evidence type="ECO:0000256" key="4">
    <source>
        <dbReference type="ARBA" id="ARBA00022475"/>
    </source>
</evidence>
<comment type="subcellular location">
    <subcellularLocation>
        <location evidence="1 8">Cell membrane</location>
        <topology evidence="1 8">Multi-pass membrane protein</topology>
    </subcellularLocation>
</comment>
<dbReference type="EMBL" id="JAUSTY010000027">
    <property type="protein sequence ID" value="MDQ0168323.1"/>
    <property type="molecule type" value="Genomic_DNA"/>
</dbReference>
<keyword evidence="7 8" id="KW-0472">Membrane</keyword>
<sequence>MSMDRFFGLKEQGTTVRKEFVAGLTTFLAMAYILFVNTDMLSATGMDPGAVFVATALAAALGSLIMGLLANYPVALAPGMGINAFFAFTVVLGMGIPWQTALAGTFVSGVIFFILTLFKIRETIINGIPEQMKLAVGAGIGLFIAFIGFQNAGIVVAEEATIVGLGDILSPPVLLTVFGLVVSAILMIRGIKGGIFFGMILTSIAGIIFGLIDAPSQIVSSVPSLEPTFGVLFKDFFEHVFRKEMILVIFTMLFIDFFDTAGTLVAVTRQAGLMKDGKLPRAGRALSADAVATMGGAVLGTSTTTSYIESSAGVAVGGRTGLTAVFTALFFIVALFFSPLLGVVTSNVTAPALIIVGVLMASSLKAIEWDKLEYAIPAFLTIVIMPFAYSISTGIAAGFLLYPIFMIFKGRHKEVHPIMYVLFFVFVAYFIWLVE</sequence>
<keyword evidence="11" id="KW-1185">Reference proteome</keyword>
<organism evidence="10 11">
    <name type="scientific">Caldalkalibacillus horti</name>
    <dbReference type="NCBI Taxonomy" id="77523"/>
    <lineage>
        <taxon>Bacteria</taxon>
        <taxon>Bacillati</taxon>
        <taxon>Bacillota</taxon>
        <taxon>Bacilli</taxon>
        <taxon>Bacillales</taxon>
        <taxon>Bacillaceae</taxon>
        <taxon>Caldalkalibacillus</taxon>
    </lineage>
</organism>
<dbReference type="InterPro" id="IPR006043">
    <property type="entry name" value="NCS2"/>
</dbReference>
<feature type="transmembrane region" description="Helical" evidence="9">
    <location>
        <begin position="417"/>
        <end position="434"/>
    </location>
</feature>
<protein>
    <submittedName>
        <fullName evidence="10">AGZA family xanthine/uracil permease-like MFS transporter</fullName>
    </submittedName>
</protein>
<feature type="transmembrane region" description="Helical" evidence="9">
    <location>
        <begin position="245"/>
        <end position="267"/>
    </location>
</feature>
<feature type="transmembrane region" description="Helical" evidence="9">
    <location>
        <begin position="50"/>
        <end position="69"/>
    </location>
</feature>
<evidence type="ECO:0000256" key="5">
    <source>
        <dbReference type="ARBA" id="ARBA00022692"/>
    </source>
</evidence>
<keyword evidence="3 8" id="KW-0813">Transport</keyword>
<feature type="transmembrane region" description="Helical" evidence="9">
    <location>
        <begin position="348"/>
        <end position="367"/>
    </location>
</feature>
<evidence type="ECO:0000313" key="10">
    <source>
        <dbReference type="EMBL" id="MDQ0168323.1"/>
    </source>
</evidence>
<feature type="transmembrane region" description="Helical" evidence="9">
    <location>
        <begin position="132"/>
        <end position="156"/>
    </location>
</feature>
<name>A0ABT9W4Y9_9BACI</name>
<keyword evidence="5 8" id="KW-0812">Transmembrane</keyword>
<keyword evidence="4 8" id="KW-1003">Cell membrane</keyword>
<keyword evidence="6 8" id="KW-1133">Transmembrane helix</keyword>
<evidence type="ECO:0000256" key="6">
    <source>
        <dbReference type="ARBA" id="ARBA00022989"/>
    </source>
</evidence>
<evidence type="ECO:0000256" key="9">
    <source>
        <dbReference type="SAM" id="Phobius"/>
    </source>
</evidence>
<evidence type="ECO:0000313" key="11">
    <source>
        <dbReference type="Proteomes" id="UP001235840"/>
    </source>
</evidence>
<dbReference type="PIRSF" id="PIRSF005353">
    <property type="entry name" value="PbuG"/>
    <property type="match status" value="1"/>
</dbReference>
<feature type="transmembrane region" description="Helical" evidence="9">
    <location>
        <begin position="20"/>
        <end position="38"/>
    </location>
</feature>
<feature type="transmembrane region" description="Helical" evidence="9">
    <location>
        <begin position="195"/>
        <end position="212"/>
    </location>
</feature>
<feature type="transmembrane region" description="Helical" evidence="9">
    <location>
        <begin position="168"/>
        <end position="188"/>
    </location>
</feature>
<dbReference type="PANTHER" id="PTHR43337:SF11">
    <property type="entry name" value="GUANINE_HYPOXANTHINE PERMEASE PBUG"/>
    <property type="match status" value="1"/>
</dbReference>
<feature type="transmembrane region" description="Helical" evidence="9">
    <location>
        <begin position="320"/>
        <end position="341"/>
    </location>
</feature>
<evidence type="ECO:0000256" key="3">
    <source>
        <dbReference type="ARBA" id="ARBA00022448"/>
    </source>
</evidence>
<dbReference type="InterPro" id="IPR026033">
    <property type="entry name" value="Azg-like_bact_archaea"/>
</dbReference>
<comment type="caution">
    <text evidence="10">The sequence shown here is derived from an EMBL/GenBank/DDBJ whole genome shotgun (WGS) entry which is preliminary data.</text>
</comment>